<organism evidence="1 2">
    <name type="scientific">Deinococcus ruber</name>
    <dbReference type="NCBI Taxonomy" id="1848197"/>
    <lineage>
        <taxon>Bacteria</taxon>
        <taxon>Thermotogati</taxon>
        <taxon>Deinococcota</taxon>
        <taxon>Deinococci</taxon>
        <taxon>Deinococcales</taxon>
        <taxon>Deinococcaceae</taxon>
        <taxon>Deinococcus</taxon>
    </lineage>
</organism>
<protein>
    <submittedName>
        <fullName evidence="1">Uncharacterized protein</fullName>
    </submittedName>
</protein>
<dbReference type="EMBL" id="BMQL01000070">
    <property type="protein sequence ID" value="GGR35879.1"/>
    <property type="molecule type" value="Genomic_DNA"/>
</dbReference>
<keyword evidence="2" id="KW-1185">Reference proteome</keyword>
<reference evidence="1" key="1">
    <citation type="journal article" date="2014" name="Int. J. Syst. Evol. Microbiol.">
        <title>Complete genome sequence of Corynebacterium casei LMG S-19264T (=DSM 44701T), isolated from a smear-ripened cheese.</title>
        <authorList>
            <consortium name="US DOE Joint Genome Institute (JGI-PGF)"/>
            <person name="Walter F."/>
            <person name="Albersmeier A."/>
            <person name="Kalinowski J."/>
            <person name="Ruckert C."/>
        </authorList>
    </citation>
    <scope>NUCLEOTIDE SEQUENCE</scope>
    <source>
        <strain evidence="1">JCM 31311</strain>
    </source>
</reference>
<gene>
    <name evidence="1" type="ORF">GCM10008957_52110</name>
</gene>
<dbReference type="RefSeq" id="WP_189093457.1">
    <property type="nucleotide sequence ID" value="NZ_BMQL01000070.1"/>
</dbReference>
<comment type="caution">
    <text evidence="1">The sequence shown here is derived from an EMBL/GenBank/DDBJ whole genome shotgun (WGS) entry which is preliminary data.</text>
</comment>
<sequence length="277" mass="30194">MEEAAGIQKRLSVKSVPASARHQQATLSVADLPGSVGYLLDGVPYGVALPSVSVRALEVARRHAAALGITQLALPLSDDSSARQAGTLALALFRLGSGSLPSAAEQDVLLAHHPHVETAEVVIRTDGSADKQDGTLSIGYTLNGAPYAAMLPTPGHESMAEREAIRTALVHARLLGYTRYCVRSDHLFHVRRYDEDLIHPERRKSETLERLDDLVTSLGAEITFEYSATRDTDAPHRFANHARALYRLAQEHPLSRSQQVALRRVHFALRTGATQLY</sequence>
<name>A0A918FGB6_9DEIO</name>
<dbReference type="Proteomes" id="UP000603865">
    <property type="component" value="Unassembled WGS sequence"/>
</dbReference>
<evidence type="ECO:0000313" key="1">
    <source>
        <dbReference type="EMBL" id="GGR35879.1"/>
    </source>
</evidence>
<proteinExistence type="predicted"/>
<accession>A0A918FGB6</accession>
<dbReference type="AlphaFoldDB" id="A0A918FGB6"/>
<evidence type="ECO:0000313" key="2">
    <source>
        <dbReference type="Proteomes" id="UP000603865"/>
    </source>
</evidence>
<reference evidence="1" key="2">
    <citation type="submission" date="2020-09" db="EMBL/GenBank/DDBJ databases">
        <authorList>
            <person name="Sun Q."/>
            <person name="Ohkuma M."/>
        </authorList>
    </citation>
    <scope>NUCLEOTIDE SEQUENCE</scope>
    <source>
        <strain evidence="1">JCM 31311</strain>
    </source>
</reference>